<dbReference type="UniPathway" id="UPA00275"/>
<evidence type="ECO:0000256" key="1">
    <source>
        <dbReference type="ARBA" id="ARBA00005104"/>
    </source>
</evidence>
<dbReference type="GO" id="GO:0005829">
    <property type="term" value="C:cytosol"/>
    <property type="evidence" value="ECO:0007669"/>
    <property type="project" value="TreeGrafter"/>
</dbReference>
<dbReference type="CDD" id="cd00641">
    <property type="entry name" value="GTP_cyclohydro2"/>
    <property type="match status" value="1"/>
</dbReference>
<evidence type="ECO:0000259" key="8">
    <source>
        <dbReference type="Pfam" id="PF00925"/>
    </source>
</evidence>
<dbReference type="SUPFAM" id="SSF142695">
    <property type="entry name" value="RibA-like"/>
    <property type="match status" value="1"/>
</dbReference>
<evidence type="ECO:0000313" key="10">
    <source>
        <dbReference type="Proteomes" id="UP000034154"/>
    </source>
</evidence>
<evidence type="ECO:0000256" key="4">
    <source>
        <dbReference type="ARBA" id="ARBA00022741"/>
    </source>
</evidence>
<dbReference type="AlphaFoldDB" id="A0A0G1JAL7"/>
<feature type="non-terminal residue" evidence="9">
    <location>
        <position position="342"/>
    </location>
</feature>
<dbReference type="GO" id="GO:0008686">
    <property type="term" value="F:3,4-dihydroxy-2-butanone-4-phosphate synthase activity"/>
    <property type="evidence" value="ECO:0007669"/>
    <property type="project" value="TreeGrafter"/>
</dbReference>
<dbReference type="Pfam" id="PF00925">
    <property type="entry name" value="GTP_cyclohydro2"/>
    <property type="match status" value="1"/>
</dbReference>
<evidence type="ECO:0000256" key="2">
    <source>
        <dbReference type="ARBA" id="ARBA00012762"/>
    </source>
</evidence>
<gene>
    <name evidence="9" type="ORF">UW63_C0081G0006</name>
</gene>
<dbReference type="Proteomes" id="UP000034154">
    <property type="component" value="Unassembled WGS sequence"/>
</dbReference>
<dbReference type="EC" id="3.5.4.25" evidence="2"/>
<dbReference type="InterPro" id="IPR032677">
    <property type="entry name" value="GTP_cyclohydro_II"/>
</dbReference>
<evidence type="ECO:0000256" key="7">
    <source>
        <dbReference type="ARBA" id="ARBA00049295"/>
    </source>
</evidence>
<dbReference type="EMBL" id="LCJB01000081">
    <property type="protein sequence ID" value="KKT68325.1"/>
    <property type="molecule type" value="Genomic_DNA"/>
</dbReference>
<dbReference type="Gene3D" id="3.40.50.10990">
    <property type="entry name" value="GTP cyclohydrolase II"/>
    <property type="match status" value="1"/>
</dbReference>
<proteinExistence type="predicted"/>
<dbReference type="GO" id="GO:0009231">
    <property type="term" value="P:riboflavin biosynthetic process"/>
    <property type="evidence" value="ECO:0007669"/>
    <property type="project" value="UniProtKB-UniPathway"/>
</dbReference>
<feature type="domain" description="GTP cyclohydrolase II" evidence="8">
    <location>
        <begin position="6"/>
        <end position="165"/>
    </location>
</feature>
<evidence type="ECO:0000256" key="6">
    <source>
        <dbReference type="ARBA" id="ARBA00023134"/>
    </source>
</evidence>
<name>A0A0G1JAL7_9BACT</name>
<dbReference type="PANTHER" id="PTHR21327">
    <property type="entry name" value="GTP CYCLOHYDROLASE II-RELATED"/>
    <property type="match status" value="1"/>
</dbReference>
<dbReference type="PANTHER" id="PTHR21327:SF38">
    <property type="entry name" value="3,4-DIHYDROXY-2-BUTANONE 4-PHOSPHATE SYNTHASE"/>
    <property type="match status" value="1"/>
</dbReference>
<dbReference type="InterPro" id="IPR036144">
    <property type="entry name" value="RibA-like_sf"/>
</dbReference>
<keyword evidence="3" id="KW-0686">Riboflavin biosynthesis</keyword>
<keyword evidence="4" id="KW-0547">Nucleotide-binding</keyword>
<evidence type="ECO:0000256" key="5">
    <source>
        <dbReference type="ARBA" id="ARBA00022801"/>
    </source>
</evidence>
<organism evidence="9 10">
    <name type="scientific">Candidatus Uhrbacteria bacterium GW2011_GWF2_44_350</name>
    <dbReference type="NCBI Taxonomy" id="1619000"/>
    <lineage>
        <taxon>Bacteria</taxon>
        <taxon>Candidatus Uhriibacteriota</taxon>
    </lineage>
</organism>
<reference evidence="9 10" key="1">
    <citation type="journal article" date="2015" name="Nature">
        <title>rRNA introns, odd ribosomes, and small enigmatic genomes across a large radiation of phyla.</title>
        <authorList>
            <person name="Brown C.T."/>
            <person name="Hug L.A."/>
            <person name="Thomas B.C."/>
            <person name="Sharon I."/>
            <person name="Castelle C.J."/>
            <person name="Singh A."/>
            <person name="Wilkins M.J."/>
            <person name="Williams K.H."/>
            <person name="Banfield J.F."/>
        </authorList>
    </citation>
    <scope>NUCLEOTIDE SEQUENCE [LARGE SCALE GENOMIC DNA]</scope>
</reference>
<dbReference type="GO" id="GO:0003935">
    <property type="term" value="F:GTP cyclohydrolase II activity"/>
    <property type="evidence" value="ECO:0007669"/>
    <property type="project" value="UniProtKB-EC"/>
</dbReference>
<evidence type="ECO:0000256" key="3">
    <source>
        <dbReference type="ARBA" id="ARBA00022619"/>
    </source>
</evidence>
<protein>
    <recommendedName>
        <fullName evidence="2">GTP cyclohydrolase II</fullName>
        <ecNumber evidence="2">3.5.4.25</ecNumber>
    </recommendedName>
</protein>
<accession>A0A0G1JAL7</accession>
<keyword evidence="5 9" id="KW-0378">Hydrolase</keyword>
<comment type="caution">
    <text evidence="9">The sequence shown here is derived from an EMBL/GenBank/DDBJ whole genome shotgun (WGS) entry which is preliminary data.</text>
</comment>
<comment type="pathway">
    <text evidence="1">Cofactor biosynthesis; riboflavin biosynthesis.</text>
</comment>
<dbReference type="GO" id="GO:0005525">
    <property type="term" value="F:GTP binding"/>
    <property type="evidence" value="ECO:0007669"/>
    <property type="project" value="UniProtKB-KW"/>
</dbReference>
<evidence type="ECO:0000313" key="9">
    <source>
        <dbReference type="EMBL" id="KKT68325.1"/>
    </source>
</evidence>
<comment type="catalytic activity">
    <reaction evidence="7">
        <text>GTP + 4 H2O = 2,5-diamino-6-hydroxy-4-(5-phosphoribosylamino)-pyrimidine + formate + 2 phosphate + 3 H(+)</text>
        <dbReference type="Rhea" id="RHEA:23704"/>
        <dbReference type="ChEBI" id="CHEBI:15377"/>
        <dbReference type="ChEBI" id="CHEBI:15378"/>
        <dbReference type="ChEBI" id="CHEBI:15740"/>
        <dbReference type="ChEBI" id="CHEBI:37565"/>
        <dbReference type="ChEBI" id="CHEBI:43474"/>
        <dbReference type="ChEBI" id="CHEBI:58614"/>
        <dbReference type="EC" id="3.5.4.25"/>
    </reaction>
</comment>
<dbReference type="NCBIfam" id="NF001591">
    <property type="entry name" value="PRK00393.1"/>
    <property type="match status" value="1"/>
</dbReference>
<dbReference type="InterPro" id="IPR000926">
    <property type="entry name" value="RibA"/>
</dbReference>
<keyword evidence="6" id="KW-0342">GTP-binding</keyword>
<sequence>MKNLISTQIPTEFGNFKLWVQNGERGRETIALSSINLDPKGEILLRIHSECLTGDTFYSLACDCGQQKNTALREISKHGNGIFIYHRQEGRNLGLFKKVQAYNLILDGLDTHEANILLSGKPDGRDYTNCLEILEKILGQKSPIVLLSNNPYKRLFLERAGYKVVMHSLLIEPNLHNKKYFTTKEQKFSHYDAKHSPYIGVTLWLQDVKEQGEIIAKLVNSFEINDQGRKIFLGLALSPKNGDLKNRQLQKHINNFAKKIKNQKNVNLVLHLDYCQQRQFYRELKNFLDSLTFRYSLQIRTNDSATEKINLEILDSLKKENIIFQIRSEQISLLKNPEFTEY</sequence>